<evidence type="ECO:0000259" key="2">
    <source>
        <dbReference type="Pfam" id="PF01182"/>
    </source>
</evidence>
<keyword evidence="3" id="KW-0378">Hydrolase</keyword>
<name>E6PJ25_9ZZZZ</name>
<dbReference type="PANTHER" id="PTHR11054:SF0">
    <property type="entry name" value="6-PHOSPHOGLUCONOLACTONASE"/>
    <property type="match status" value="1"/>
</dbReference>
<gene>
    <name evidence="3" type="ORF">CARN1_0947</name>
</gene>
<proteinExistence type="inferred from homology"/>
<sequence>MTGTRDVSPNPEALAERLADAVVAIVGDAQARQGEASLVLAGGTTPRAAYELLARAPRRNAIDWTRVSILFGDERCVAPTDADSNYRMAREALLAHVPLRASAILRMRGEADPAVAAAEYAALIRDRFGATPHFDLVLLGMGPDGHTASLFPGSDPFADDDALVRAVYSESKRQWRLTLTPSAINAARTVAIALAGSEKATAFAAVSRGEGGPLHYPIEAIAPSDGQLIWFVDRSVLG</sequence>
<evidence type="ECO:0000313" key="3">
    <source>
        <dbReference type="EMBL" id="CBH76467.1"/>
    </source>
</evidence>
<dbReference type="InterPro" id="IPR037171">
    <property type="entry name" value="NagB/RpiA_transferase-like"/>
</dbReference>
<dbReference type="GO" id="GO:0005975">
    <property type="term" value="P:carbohydrate metabolic process"/>
    <property type="evidence" value="ECO:0007669"/>
    <property type="project" value="InterPro"/>
</dbReference>
<dbReference type="PANTHER" id="PTHR11054">
    <property type="entry name" value="6-PHOSPHOGLUCONOLACTONASE"/>
    <property type="match status" value="1"/>
</dbReference>
<dbReference type="CDD" id="cd01400">
    <property type="entry name" value="6PGL"/>
    <property type="match status" value="1"/>
</dbReference>
<dbReference type="Gene3D" id="3.40.50.1360">
    <property type="match status" value="1"/>
</dbReference>
<dbReference type="EMBL" id="CABL01000019">
    <property type="protein sequence ID" value="CBH76467.1"/>
    <property type="molecule type" value="Genomic_DNA"/>
</dbReference>
<reference evidence="3" key="1">
    <citation type="submission" date="2009-10" db="EMBL/GenBank/DDBJ databases">
        <title>Diversity of trophic interactions inside an arsenic-rich microbial ecosystem.</title>
        <authorList>
            <person name="Bertin P.N."/>
            <person name="Heinrich-Salmeron A."/>
            <person name="Pelletier E."/>
            <person name="Goulhen-Chollet F."/>
            <person name="Arsene-Ploetze F."/>
            <person name="Gallien S."/>
            <person name="Calteau A."/>
            <person name="Vallenet D."/>
            <person name="Casiot C."/>
            <person name="Chane-Woon-Ming B."/>
            <person name="Giloteaux L."/>
            <person name="Barakat M."/>
            <person name="Bonnefoy V."/>
            <person name="Bruneel O."/>
            <person name="Chandler M."/>
            <person name="Cleiss J."/>
            <person name="Duran R."/>
            <person name="Elbaz-Poulichet F."/>
            <person name="Fonknechten N."/>
            <person name="Lauga B."/>
            <person name="Mornico D."/>
            <person name="Ortet P."/>
            <person name="Schaeffer C."/>
            <person name="Siguier P."/>
            <person name="Alexander Thil Smith A."/>
            <person name="Van Dorsselaer A."/>
            <person name="Weissenbach J."/>
            <person name="Medigue C."/>
            <person name="Le Paslier D."/>
        </authorList>
    </citation>
    <scope>NUCLEOTIDE SEQUENCE</scope>
</reference>
<dbReference type="GO" id="GO:0017057">
    <property type="term" value="F:6-phosphogluconolactonase activity"/>
    <property type="evidence" value="ECO:0007669"/>
    <property type="project" value="UniProtKB-EC"/>
</dbReference>
<dbReference type="EC" id="3.1.1.31" evidence="3"/>
<dbReference type="Pfam" id="PF01182">
    <property type="entry name" value="Glucosamine_iso"/>
    <property type="match status" value="1"/>
</dbReference>
<dbReference type="AlphaFoldDB" id="E6PJ25"/>
<dbReference type="SUPFAM" id="SSF100950">
    <property type="entry name" value="NagB/RpiA/CoA transferase-like"/>
    <property type="match status" value="1"/>
</dbReference>
<dbReference type="NCBIfam" id="TIGR01198">
    <property type="entry name" value="pgl"/>
    <property type="match status" value="1"/>
</dbReference>
<accession>E6PJ25</accession>
<dbReference type="InterPro" id="IPR006148">
    <property type="entry name" value="Glc/Gal-6P_isomerase"/>
</dbReference>
<feature type="domain" description="Glucosamine/galactosamine-6-phosphate isomerase" evidence="2">
    <location>
        <begin position="10"/>
        <end position="230"/>
    </location>
</feature>
<dbReference type="InterPro" id="IPR005900">
    <property type="entry name" value="6-phosphogluconolactonase_DevB"/>
</dbReference>
<comment type="similarity">
    <text evidence="1">Belongs to the glucosamine/galactosamine-6-phosphate isomerase family. 6-phosphogluconolactonase subfamily.</text>
</comment>
<organism evidence="3">
    <name type="scientific">mine drainage metagenome</name>
    <dbReference type="NCBI Taxonomy" id="410659"/>
    <lineage>
        <taxon>unclassified sequences</taxon>
        <taxon>metagenomes</taxon>
        <taxon>ecological metagenomes</taxon>
    </lineage>
</organism>
<comment type="caution">
    <text evidence="3">The sequence shown here is derived from an EMBL/GenBank/DDBJ whole genome shotgun (WGS) entry which is preliminary data.</text>
</comment>
<dbReference type="GO" id="GO:0006098">
    <property type="term" value="P:pentose-phosphate shunt"/>
    <property type="evidence" value="ECO:0007669"/>
    <property type="project" value="InterPro"/>
</dbReference>
<evidence type="ECO:0000256" key="1">
    <source>
        <dbReference type="ARBA" id="ARBA00010662"/>
    </source>
</evidence>
<protein>
    <submittedName>
        <fullName evidence="3">Putative 6-phosphogluconolactonase</fullName>
        <ecNumber evidence="3">3.1.1.31</ecNumber>
    </submittedName>
</protein>
<dbReference type="InterPro" id="IPR039104">
    <property type="entry name" value="6PGL"/>
</dbReference>